<organism evidence="1 2">
    <name type="scientific">Salipaludibacillus agaradhaerens</name>
    <name type="common">Bacillus agaradhaerens</name>
    <dbReference type="NCBI Taxonomy" id="76935"/>
    <lineage>
        <taxon>Bacteria</taxon>
        <taxon>Bacillati</taxon>
        <taxon>Bacillota</taxon>
        <taxon>Bacilli</taxon>
        <taxon>Bacillales</taxon>
        <taxon>Bacillaceae</taxon>
    </lineage>
</organism>
<dbReference type="InterPro" id="IPR011330">
    <property type="entry name" value="Glyco_hydro/deAcase_b/a-brl"/>
</dbReference>
<dbReference type="InterPro" id="IPR006837">
    <property type="entry name" value="Divergent_DAC"/>
</dbReference>
<sequence>MPMFALRVTFLFFVSSLIVISSGHNLNVSAASTEAKAAIIIDDFGGIGKGSNEFLTHNIPVTVAVMPFLENSRLVAEKAHEAGFEVMIHMPMEPKQGKKSWLGPNPILDSLTDEEIRSRVREAIDDVPYASGINQHMGSKIVENEQIMTIILEVAKEHNLYVIDSGTNPNSCIPKLCEQTNMLYGERDLFLDNTQSSRHHTYKMAIKLAELAEQNGQAIGIGHVGIKGLDTFHALQEAKSYFAEKNVDIVPVSHLLKSPIDKDPWHFWEEGL</sequence>
<dbReference type="CDD" id="cd10936">
    <property type="entry name" value="CE4_DAC2"/>
    <property type="match status" value="1"/>
</dbReference>
<dbReference type="Proteomes" id="UP001057753">
    <property type="component" value="Unassembled WGS sequence"/>
</dbReference>
<evidence type="ECO:0000313" key="1">
    <source>
        <dbReference type="EMBL" id="MCR6096623.1"/>
    </source>
</evidence>
<dbReference type="GO" id="GO:0005975">
    <property type="term" value="P:carbohydrate metabolic process"/>
    <property type="evidence" value="ECO:0007669"/>
    <property type="project" value="InterPro"/>
</dbReference>
<proteinExistence type="predicted"/>
<reference evidence="1" key="1">
    <citation type="submission" date="2020-06" db="EMBL/GenBank/DDBJ databases">
        <title>Insight into the genomes of haloalkaliphilic bacilli from Kenyan soda lakes.</title>
        <authorList>
            <person name="Mwirichia R."/>
            <person name="Villamizar G.C."/>
            <person name="Poehlein A."/>
            <person name="Mugweru J."/>
            <person name="Kipnyargis A."/>
            <person name="Kiplimo D."/>
            <person name="Orwa P."/>
            <person name="Daniel R."/>
        </authorList>
    </citation>
    <scope>NUCLEOTIDE SEQUENCE</scope>
    <source>
        <strain evidence="1">B1096_S55</strain>
    </source>
</reference>
<dbReference type="EMBL" id="JABXYM010000001">
    <property type="protein sequence ID" value="MCR6096623.1"/>
    <property type="molecule type" value="Genomic_DNA"/>
</dbReference>
<evidence type="ECO:0000313" key="2">
    <source>
        <dbReference type="Proteomes" id="UP001057753"/>
    </source>
</evidence>
<comment type="caution">
    <text evidence="1">The sequence shown here is derived from an EMBL/GenBank/DDBJ whole genome shotgun (WGS) entry which is preliminary data.</text>
</comment>
<dbReference type="PANTHER" id="PTHR30105:SF2">
    <property type="entry name" value="DIVERGENT POLYSACCHARIDE DEACETYLASE SUPERFAMILY"/>
    <property type="match status" value="1"/>
</dbReference>
<dbReference type="AlphaFoldDB" id="A0A9Q4B1H0"/>
<accession>A0A9Q4B1H0</accession>
<keyword evidence="2" id="KW-1185">Reference proteome</keyword>
<dbReference type="Pfam" id="PF04748">
    <property type="entry name" value="Polysacc_deac_2"/>
    <property type="match status" value="1"/>
</dbReference>
<dbReference type="SUPFAM" id="SSF88713">
    <property type="entry name" value="Glycoside hydrolase/deacetylase"/>
    <property type="match status" value="1"/>
</dbReference>
<gene>
    <name evidence="1" type="ORF">HXA33_08645</name>
</gene>
<name>A0A9Q4B1H0_SALAG</name>
<dbReference type="PANTHER" id="PTHR30105">
    <property type="entry name" value="UNCHARACTERIZED YIBQ-RELATED"/>
    <property type="match status" value="1"/>
</dbReference>
<dbReference type="OrthoDB" id="9784811at2"/>
<protein>
    <submittedName>
        <fullName evidence="1">Divergent polysaccharide deacetylase family protein</fullName>
    </submittedName>
</protein>
<dbReference type="Gene3D" id="3.20.20.370">
    <property type="entry name" value="Glycoside hydrolase/deacetylase"/>
    <property type="match status" value="1"/>
</dbReference>